<sequence length="301" mass="33728">MRLKTTLDQWQTLLEIERAGSIQAAATNMNKSHTTLIYAVKKLEQQLGVSLLEVQKRRAVLTEEGKSLLRRANAMLEQARELEEMSEQLSRGIESEITIAIDHLCDPAWLYQPMAAFLAQNSMTSIQVVETSLSKTKQMVTDGQADIAIINIPITNYPAEAFGMTTMVPVVAAHHPLSQRESLCFSELASTSQIVIRDLGGESDKNTKQDIGWLKSRQRITVDNFDHAFLAVEQGVGFCRLPEHIVKSRAGERIKVLSIENAERYQVPLHLTLPKGVKTGPAARYFYELLLNTARNRTEPK</sequence>
<evidence type="ECO:0000313" key="7">
    <source>
        <dbReference type="Proteomes" id="UP001186452"/>
    </source>
</evidence>
<keyword evidence="2" id="KW-0805">Transcription regulation</keyword>
<dbReference type="InterPro" id="IPR036390">
    <property type="entry name" value="WH_DNA-bd_sf"/>
</dbReference>
<evidence type="ECO:0000256" key="1">
    <source>
        <dbReference type="ARBA" id="ARBA00009437"/>
    </source>
</evidence>
<evidence type="ECO:0000256" key="4">
    <source>
        <dbReference type="ARBA" id="ARBA00023163"/>
    </source>
</evidence>
<keyword evidence="3" id="KW-0238">DNA-binding</keyword>
<dbReference type="RefSeq" id="WP_317523185.1">
    <property type="nucleotide sequence ID" value="NZ_JAWJZI010000005.1"/>
</dbReference>
<comment type="similarity">
    <text evidence="1">Belongs to the LysR transcriptional regulatory family.</text>
</comment>
<proteinExistence type="inferred from homology"/>
<dbReference type="SUPFAM" id="SSF46785">
    <property type="entry name" value="Winged helix' DNA-binding domain"/>
    <property type="match status" value="1"/>
</dbReference>
<protein>
    <submittedName>
        <fullName evidence="6">LysR family transcriptional regulator</fullName>
    </submittedName>
</protein>
<evidence type="ECO:0000256" key="2">
    <source>
        <dbReference type="ARBA" id="ARBA00023015"/>
    </source>
</evidence>
<dbReference type="Gene3D" id="3.40.190.290">
    <property type="match status" value="1"/>
</dbReference>
<dbReference type="Pfam" id="PF00126">
    <property type="entry name" value="HTH_1"/>
    <property type="match status" value="1"/>
</dbReference>
<name>A0ABU3ZJU5_9GAMM</name>
<reference evidence="6 7" key="1">
    <citation type="submission" date="2023-10" db="EMBL/GenBank/DDBJ databases">
        <title>Marine bacteria isolated from horseshoe crab.</title>
        <authorList>
            <person name="Cheng T.H."/>
        </authorList>
    </citation>
    <scope>NUCLEOTIDE SEQUENCE [LARGE SCALE GENOMIC DNA]</scope>
    <source>
        <strain evidence="6 7">HSC6</strain>
    </source>
</reference>
<keyword evidence="4" id="KW-0804">Transcription</keyword>
<dbReference type="InterPro" id="IPR000847">
    <property type="entry name" value="LysR_HTH_N"/>
</dbReference>
<dbReference type="PANTHER" id="PTHR30126">
    <property type="entry name" value="HTH-TYPE TRANSCRIPTIONAL REGULATOR"/>
    <property type="match status" value="1"/>
</dbReference>
<dbReference type="InterPro" id="IPR036388">
    <property type="entry name" value="WH-like_DNA-bd_sf"/>
</dbReference>
<dbReference type="SUPFAM" id="SSF53850">
    <property type="entry name" value="Periplasmic binding protein-like II"/>
    <property type="match status" value="1"/>
</dbReference>
<dbReference type="Gene3D" id="1.10.10.10">
    <property type="entry name" value="Winged helix-like DNA-binding domain superfamily/Winged helix DNA-binding domain"/>
    <property type="match status" value="1"/>
</dbReference>
<dbReference type="InterPro" id="IPR005119">
    <property type="entry name" value="LysR_subst-bd"/>
</dbReference>
<dbReference type="EMBL" id="JAWJZI010000005">
    <property type="protein sequence ID" value="MDV5170388.1"/>
    <property type="molecule type" value="Genomic_DNA"/>
</dbReference>
<evidence type="ECO:0000313" key="6">
    <source>
        <dbReference type="EMBL" id="MDV5170388.1"/>
    </source>
</evidence>
<comment type="caution">
    <text evidence="6">The sequence shown here is derived from an EMBL/GenBank/DDBJ whole genome shotgun (WGS) entry which is preliminary data.</text>
</comment>
<evidence type="ECO:0000259" key="5">
    <source>
        <dbReference type="PROSITE" id="PS50931"/>
    </source>
</evidence>
<feature type="domain" description="HTH lysR-type" evidence="5">
    <location>
        <begin position="5"/>
        <end position="62"/>
    </location>
</feature>
<dbReference type="PROSITE" id="PS50931">
    <property type="entry name" value="HTH_LYSR"/>
    <property type="match status" value="1"/>
</dbReference>
<gene>
    <name evidence="6" type="ORF">R2X38_15390</name>
</gene>
<organism evidence="6 7">
    <name type="scientific">Photobacterium rosenbergii</name>
    <dbReference type="NCBI Taxonomy" id="294936"/>
    <lineage>
        <taxon>Bacteria</taxon>
        <taxon>Pseudomonadati</taxon>
        <taxon>Pseudomonadota</taxon>
        <taxon>Gammaproteobacteria</taxon>
        <taxon>Vibrionales</taxon>
        <taxon>Vibrionaceae</taxon>
        <taxon>Photobacterium</taxon>
    </lineage>
</organism>
<dbReference type="Proteomes" id="UP001186452">
    <property type="component" value="Unassembled WGS sequence"/>
</dbReference>
<dbReference type="Pfam" id="PF03466">
    <property type="entry name" value="LysR_substrate"/>
    <property type="match status" value="1"/>
</dbReference>
<dbReference type="PANTHER" id="PTHR30126:SF88">
    <property type="entry name" value="TRANSCRIPTIONAL REGULATOR-RELATED"/>
    <property type="match status" value="1"/>
</dbReference>
<evidence type="ECO:0000256" key="3">
    <source>
        <dbReference type="ARBA" id="ARBA00023125"/>
    </source>
</evidence>
<keyword evidence="7" id="KW-1185">Reference proteome</keyword>
<accession>A0ABU3ZJU5</accession>